<feature type="non-terminal residue" evidence="15">
    <location>
        <position position="51"/>
    </location>
</feature>
<dbReference type="AlphaFoldDB" id="A0A7L3IRG3"/>
<dbReference type="PROSITE" id="PS00028">
    <property type="entry name" value="ZINC_FINGER_C2H2_1"/>
    <property type="match status" value="1"/>
</dbReference>
<dbReference type="GO" id="GO:0000978">
    <property type="term" value="F:RNA polymerase II cis-regulatory region sequence-specific DNA binding"/>
    <property type="evidence" value="ECO:0007669"/>
    <property type="project" value="TreeGrafter"/>
</dbReference>
<dbReference type="Gene3D" id="3.30.160.60">
    <property type="entry name" value="Classic Zinc Finger"/>
    <property type="match status" value="1"/>
</dbReference>
<sequence>CRERGRTSGQSSEMGVHDGEEKPYECSECGRSFSIKSNLIRHRKIHTGEGL</sequence>
<keyword evidence="6 12" id="KW-0863">Zinc-finger</keyword>
<name>A0A7L3IRG3_9PASS</name>
<evidence type="ECO:0000259" key="14">
    <source>
        <dbReference type="PROSITE" id="PS50157"/>
    </source>
</evidence>
<dbReference type="PANTHER" id="PTHR23226:SF416">
    <property type="entry name" value="FI01424P"/>
    <property type="match status" value="1"/>
</dbReference>
<dbReference type="InterPro" id="IPR036236">
    <property type="entry name" value="Znf_C2H2_sf"/>
</dbReference>
<keyword evidence="8" id="KW-0805">Transcription regulation</keyword>
<dbReference type="FunFam" id="3.30.160.60:FF:001494">
    <property type="entry name" value="zinc finger protein 10 isoform X2"/>
    <property type="match status" value="1"/>
</dbReference>
<evidence type="ECO:0000256" key="12">
    <source>
        <dbReference type="PROSITE-ProRule" id="PRU00042"/>
    </source>
</evidence>
<evidence type="ECO:0000313" key="15">
    <source>
        <dbReference type="EMBL" id="NXU20257.1"/>
    </source>
</evidence>
<dbReference type="Pfam" id="PF00096">
    <property type="entry name" value="zf-C2H2"/>
    <property type="match status" value="1"/>
</dbReference>
<feature type="compositionally biased region" description="Basic and acidic residues" evidence="13">
    <location>
        <begin position="15"/>
        <end position="25"/>
    </location>
</feature>
<accession>A0A7L3IRG3</accession>
<feature type="non-terminal residue" evidence="15">
    <location>
        <position position="1"/>
    </location>
</feature>
<feature type="region of interest" description="Disordered" evidence="13">
    <location>
        <begin position="1"/>
        <end position="26"/>
    </location>
</feature>
<comment type="caution">
    <text evidence="15">The sequence shown here is derived from an EMBL/GenBank/DDBJ whole genome shotgun (WGS) entry which is preliminary data.</text>
</comment>
<dbReference type="SUPFAM" id="SSF57667">
    <property type="entry name" value="beta-beta-alpha zinc fingers"/>
    <property type="match status" value="1"/>
</dbReference>
<evidence type="ECO:0000256" key="8">
    <source>
        <dbReference type="ARBA" id="ARBA00023015"/>
    </source>
</evidence>
<evidence type="ECO:0000256" key="2">
    <source>
        <dbReference type="ARBA" id="ARBA00004123"/>
    </source>
</evidence>
<evidence type="ECO:0000256" key="7">
    <source>
        <dbReference type="ARBA" id="ARBA00022833"/>
    </source>
</evidence>
<keyword evidence="11" id="KW-0539">Nucleus</keyword>
<evidence type="ECO:0000256" key="10">
    <source>
        <dbReference type="ARBA" id="ARBA00023163"/>
    </source>
</evidence>
<keyword evidence="5" id="KW-0677">Repeat</keyword>
<proteinExistence type="inferred from homology"/>
<reference evidence="15 16" key="1">
    <citation type="submission" date="2019-09" db="EMBL/GenBank/DDBJ databases">
        <title>Bird 10,000 Genomes (B10K) Project - Family phase.</title>
        <authorList>
            <person name="Zhang G."/>
        </authorList>
    </citation>
    <scope>NUCLEOTIDE SEQUENCE [LARGE SCALE GENOMIC DNA]</scope>
    <source>
        <strain evidence="15">B10K-DU-029-51</strain>
    </source>
</reference>
<keyword evidence="9" id="KW-0238">DNA-binding</keyword>
<protein>
    <submittedName>
        <fullName evidence="15">ZN397 protein</fullName>
    </submittedName>
</protein>
<dbReference type="GO" id="GO:0000981">
    <property type="term" value="F:DNA-binding transcription factor activity, RNA polymerase II-specific"/>
    <property type="evidence" value="ECO:0007669"/>
    <property type="project" value="TreeGrafter"/>
</dbReference>
<dbReference type="GO" id="GO:0008270">
    <property type="term" value="F:zinc ion binding"/>
    <property type="evidence" value="ECO:0007669"/>
    <property type="project" value="UniProtKB-KW"/>
</dbReference>
<dbReference type="InterPro" id="IPR013087">
    <property type="entry name" value="Znf_C2H2_type"/>
</dbReference>
<feature type="domain" description="C2H2-type" evidence="14">
    <location>
        <begin position="24"/>
        <end position="51"/>
    </location>
</feature>
<organism evidence="15 16">
    <name type="scientific">Pardalotus punctatus</name>
    <name type="common">spotted pardalote</name>
    <dbReference type="NCBI Taxonomy" id="254575"/>
    <lineage>
        <taxon>Eukaryota</taxon>
        <taxon>Metazoa</taxon>
        <taxon>Chordata</taxon>
        <taxon>Craniata</taxon>
        <taxon>Vertebrata</taxon>
        <taxon>Euteleostomi</taxon>
        <taxon>Archelosauria</taxon>
        <taxon>Archosauria</taxon>
        <taxon>Dinosauria</taxon>
        <taxon>Saurischia</taxon>
        <taxon>Theropoda</taxon>
        <taxon>Coelurosauria</taxon>
        <taxon>Aves</taxon>
        <taxon>Neognathae</taxon>
        <taxon>Neoaves</taxon>
        <taxon>Telluraves</taxon>
        <taxon>Australaves</taxon>
        <taxon>Passeriformes</taxon>
        <taxon>Meliphagoidea</taxon>
        <taxon>Pardalotidae</taxon>
        <taxon>Pardalotus</taxon>
    </lineage>
</organism>
<evidence type="ECO:0000256" key="4">
    <source>
        <dbReference type="ARBA" id="ARBA00022723"/>
    </source>
</evidence>
<dbReference type="PANTHER" id="PTHR23226">
    <property type="entry name" value="ZINC FINGER AND SCAN DOMAIN-CONTAINING"/>
    <property type="match status" value="1"/>
</dbReference>
<dbReference type="EMBL" id="VZTX01030830">
    <property type="protein sequence ID" value="NXU20257.1"/>
    <property type="molecule type" value="Genomic_DNA"/>
</dbReference>
<evidence type="ECO:0000256" key="5">
    <source>
        <dbReference type="ARBA" id="ARBA00022737"/>
    </source>
</evidence>
<keyword evidence="7" id="KW-0862">Zinc</keyword>
<comment type="similarity">
    <text evidence="3">Belongs to the krueppel C2H2-type zinc-finger protein family.</text>
</comment>
<evidence type="ECO:0000256" key="9">
    <source>
        <dbReference type="ARBA" id="ARBA00023125"/>
    </source>
</evidence>
<dbReference type="SMART" id="SM00355">
    <property type="entry name" value="ZnF_C2H2"/>
    <property type="match status" value="1"/>
</dbReference>
<gene>
    <name evidence="15" type="primary">Znf397_5</name>
    <name evidence="15" type="ORF">PARPUN_R12367</name>
</gene>
<evidence type="ECO:0000256" key="11">
    <source>
        <dbReference type="ARBA" id="ARBA00023242"/>
    </source>
</evidence>
<evidence type="ECO:0000256" key="6">
    <source>
        <dbReference type="ARBA" id="ARBA00022771"/>
    </source>
</evidence>
<dbReference type="Proteomes" id="UP000570592">
    <property type="component" value="Unassembled WGS sequence"/>
</dbReference>
<evidence type="ECO:0000313" key="16">
    <source>
        <dbReference type="Proteomes" id="UP000570592"/>
    </source>
</evidence>
<keyword evidence="16" id="KW-1185">Reference proteome</keyword>
<dbReference type="GO" id="GO:0005634">
    <property type="term" value="C:nucleus"/>
    <property type="evidence" value="ECO:0007669"/>
    <property type="project" value="UniProtKB-SubCell"/>
</dbReference>
<evidence type="ECO:0000256" key="1">
    <source>
        <dbReference type="ARBA" id="ARBA00003767"/>
    </source>
</evidence>
<comment type="subcellular location">
    <subcellularLocation>
        <location evidence="2">Nucleus</location>
    </subcellularLocation>
</comment>
<evidence type="ECO:0000256" key="3">
    <source>
        <dbReference type="ARBA" id="ARBA00006991"/>
    </source>
</evidence>
<evidence type="ECO:0000256" key="13">
    <source>
        <dbReference type="SAM" id="MobiDB-lite"/>
    </source>
</evidence>
<dbReference type="PROSITE" id="PS50157">
    <property type="entry name" value="ZINC_FINGER_C2H2_2"/>
    <property type="match status" value="1"/>
</dbReference>
<comment type="function">
    <text evidence="1">May be involved in transcriptional regulation.</text>
</comment>
<keyword evidence="4" id="KW-0479">Metal-binding</keyword>
<keyword evidence="10" id="KW-0804">Transcription</keyword>